<gene>
    <name evidence="1" type="ORF">KFL_000220320</name>
</gene>
<name>A0A1Y1HPU5_KLENI</name>
<sequence>MLLETEIPQDVWSVCLLLEDVSLTRPEGREVSARTVQELAAYQGGFVLQTILTRVLMEVHLERDMTEEYVKKVLGVYDMSYQALGTLTGSKVVVERCLNVLAKEERQMARIIYKRLLENALKVARSFKDGVEEHGPLIKPLVVGPLECLANFVRGSRIFRAGMRDILEETTISDSLGFFLSADFVEKVIQEDATLIQHFLTSLASSLAFYPDSQLWAIDKGLLEMLAAIFESSPLQQLWQGARSSDFPVARCTAILLLLLETEVTTEELRAHNALTTFRPYKWKMELAYPGLEAWSYFETRLEGRPRGEDCKQGASEIALVKPQNPLPGRTSDKFEFVAEGIEGADLNEKLAG</sequence>
<dbReference type="AlphaFoldDB" id="A0A1Y1HPU5"/>
<accession>A0A1Y1HPU5</accession>
<organism evidence="1 2">
    <name type="scientific">Klebsormidium nitens</name>
    <name type="common">Green alga</name>
    <name type="synonym">Ulothrix nitens</name>
    <dbReference type="NCBI Taxonomy" id="105231"/>
    <lineage>
        <taxon>Eukaryota</taxon>
        <taxon>Viridiplantae</taxon>
        <taxon>Streptophyta</taxon>
        <taxon>Klebsormidiophyceae</taxon>
        <taxon>Klebsormidiales</taxon>
        <taxon>Klebsormidiaceae</taxon>
        <taxon>Klebsormidium</taxon>
    </lineage>
</organism>
<dbReference type="Proteomes" id="UP000054558">
    <property type="component" value="Unassembled WGS sequence"/>
</dbReference>
<dbReference type="EMBL" id="DF236971">
    <property type="protein sequence ID" value="GAQ79001.1"/>
    <property type="molecule type" value="Genomic_DNA"/>
</dbReference>
<reference evidence="1 2" key="1">
    <citation type="journal article" date="2014" name="Nat. Commun.">
        <title>Klebsormidium flaccidum genome reveals primary factors for plant terrestrial adaptation.</title>
        <authorList>
            <person name="Hori K."/>
            <person name="Maruyama F."/>
            <person name="Fujisawa T."/>
            <person name="Togashi T."/>
            <person name="Yamamoto N."/>
            <person name="Seo M."/>
            <person name="Sato S."/>
            <person name="Yamada T."/>
            <person name="Mori H."/>
            <person name="Tajima N."/>
            <person name="Moriyama T."/>
            <person name="Ikeuchi M."/>
            <person name="Watanabe M."/>
            <person name="Wada H."/>
            <person name="Kobayashi K."/>
            <person name="Saito M."/>
            <person name="Masuda T."/>
            <person name="Sasaki-Sekimoto Y."/>
            <person name="Mashiguchi K."/>
            <person name="Awai K."/>
            <person name="Shimojima M."/>
            <person name="Masuda S."/>
            <person name="Iwai M."/>
            <person name="Nobusawa T."/>
            <person name="Narise T."/>
            <person name="Kondo S."/>
            <person name="Saito H."/>
            <person name="Sato R."/>
            <person name="Murakawa M."/>
            <person name="Ihara Y."/>
            <person name="Oshima-Yamada Y."/>
            <person name="Ohtaka K."/>
            <person name="Satoh M."/>
            <person name="Sonobe K."/>
            <person name="Ishii M."/>
            <person name="Ohtani R."/>
            <person name="Kanamori-Sato M."/>
            <person name="Honoki R."/>
            <person name="Miyazaki D."/>
            <person name="Mochizuki H."/>
            <person name="Umetsu J."/>
            <person name="Higashi K."/>
            <person name="Shibata D."/>
            <person name="Kamiya Y."/>
            <person name="Sato N."/>
            <person name="Nakamura Y."/>
            <person name="Tabata S."/>
            <person name="Ida S."/>
            <person name="Kurokawa K."/>
            <person name="Ohta H."/>
        </authorList>
    </citation>
    <scope>NUCLEOTIDE SEQUENCE [LARGE SCALE GENOMIC DNA]</scope>
    <source>
        <strain evidence="1 2">NIES-2285</strain>
    </source>
</reference>
<evidence type="ECO:0000313" key="1">
    <source>
        <dbReference type="EMBL" id="GAQ79001.1"/>
    </source>
</evidence>
<keyword evidence="2" id="KW-1185">Reference proteome</keyword>
<proteinExistence type="predicted"/>
<protein>
    <submittedName>
        <fullName evidence="1">Uncharacterized protein</fullName>
    </submittedName>
</protein>
<evidence type="ECO:0000313" key="2">
    <source>
        <dbReference type="Proteomes" id="UP000054558"/>
    </source>
</evidence>